<dbReference type="GeneID" id="91140573"/>
<dbReference type="OrthoDB" id="799263at2"/>
<reference evidence="2" key="1">
    <citation type="submission" date="2016-10" db="EMBL/GenBank/DDBJ databases">
        <authorList>
            <person name="Varghese N."/>
            <person name="Submissions S."/>
        </authorList>
    </citation>
    <scope>NUCLEOTIDE SEQUENCE [LARGE SCALE GENOMIC DNA]</scope>
    <source>
        <strain evidence="2">Gh-67</strain>
    </source>
</reference>
<evidence type="ECO:0000313" key="1">
    <source>
        <dbReference type="EMBL" id="SDG91043.1"/>
    </source>
</evidence>
<keyword evidence="2" id="KW-1185">Reference proteome</keyword>
<evidence type="ECO:0000313" key="2">
    <source>
        <dbReference type="Proteomes" id="UP000199705"/>
    </source>
</evidence>
<name>A0A1G7Y3V4_9SPHI</name>
<accession>A0A1G7Y3V4</accession>
<protein>
    <submittedName>
        <fullName evidence="1">Uncharacterized protein</fullName>
    </submittedName>
</protein>
<dbReference type="EMBL" id="FNCG01000005">
    <property type="protein sequence ID" value="SDG91043.1"/>
    <property type="molecule type" value="Genomic_DNA"/>
</dbReference>
<dbReference type="STRING" id="551996.SAMN05192573_105255"/>
<gene>
    <name evidence="1" type="ORF">SAMN05192573_105255</name>
</gene>
<dbReference type="RefSeq" id="WP_090530691.1">
    <property type="nucleotide sequence ID" value="NZ_CP071878.2"/>
</dbReference>
<dbReference type="Proteomes" id="UP000199705">
    <property type="component" value="Unassembled WGS sequence"/>
</dbReference>
<proteinExistence type="predicted"/>
<organism evidence="1 2">
    <name type="scientific">Mucilaginibacter gossypii</name>
    <dbReference type="NCBI Taxonomy" id="551996"/>
    <lineage>
        <taxon>Bacteria</taxon>
        <taxon>Pseudomonadati</taxon>
        <taxon>Bacteroidota</taxon>
        <taxon>Sphingobacteriia</taxon>
        <taxon>Sphingobacteriales</taxon>
        <taxon>Sphingobacteriaceae</taxon>
        <taxon>Mucilaginibacter</taxon>
    </lineage>
</organism>
<dbReference type="AlphaFoldDB" id="A0A1G7Y3V4"/>
<sequence length="63" mass="7249">MAKHTLKSGQLLKYIGKKWKNLHIGHPLKFMGYDENSFADIWVEYQGKLMLLALKDVETLSVA</sequence>